<organism evidence="1 2">
    <name type="scientific">Coprinopsis cinerea (strain Okayama-7 / 130 / ATCC MYA-4618 / FGSC 9003)</name>
    <name type="common">Inky cap fungus</name>
    <name type="synonym">Hormographiella aspergillata</name>
    <dbReference type="NCBI Taxonomy" id="240176"/>
    <lineage>
        <taxon>Eukaryota</taxon>
        <taxon>Fungi</taxon>
        <taxon>Dikarya</taxon>
        <taxon>Basidiomycota</taxon>
        <taxon>Agaricomycotina</taxon>
        <taxon>Agaricomycetes</taxon>
        <taxon>Agaricomycetidae</taxon>
        <taxon>Agaricales</taxon>
        <taxon>Agaricineae</taxon>
        <taxon>Psathyrellaceae</taxon>
        <taxon>Coprinopsis</taxon>
    </lineage>
</organism>
<dbReference type="KEGG" id="cci:CC1G_08341"/>
<keyword evidence="2" id="KW-1185">Reference proteome</keyword>
<dbReference type="GeneID" id="6008211"/>
<evidence type="ECO:0000313" key="1">
    <source>
        <dbReference type="EMBL" id="EAU90068.2"/>
    </source>
</evidence>
<dbReference type="HOGENOM" id="CLU_1098443_0_0_1"/>
<dbReference type="VEuPathDB" id="FungiDB:CC1G_08341"/>
<evidence type="ECO:0000313" key="2">
    <source>
        <dbReference type="Proteomes" id="UP000001861"/>
    </source>
</evidence>
<dbReference type="Proteomes" id="UP000001861">
    <property type="component" value="Unassembled WGS sequence"/>
</dbReference>
<dbReference type="STRING" id="240176.A8NA84"/>
<dbReference type="AlphaFoldDB" id="A8NA84"/>
<accession>A8NA84</accession>
<comment type="caution">
    <text evidence="1">The sequence shown here is derived from an EMBL/GenBank/DDBJ whole genome shotgun (WGS) entry which is preliminary data.</text>
</comment>
<gene>
    <name evidence="1" type="ORF">CC1G_08341</name>
</gene>
<dbReference type="RefSeq" id="XP_001831737.2">
    <property type="nucleotide sequence ID" value="XM_001831685.2"/>
</dbReference>
<sequence length="253" mass="28176">MRRMDPRVFQSLLPVVSTQDDKEIGVIDIPERREVLEIIIHALYDRAWLSDGGSLDHLEEALDRMSTYTIRPSLHIGASSHMHGILLQHAALSPFRVYALAARHGLQDLAVRSSTYTLVESLEALTDDLASGMGAVYLRKILCLHMERRNVIKALLAQKPSPHQASTSCTQVDRENLAFAWVLAATSFLADTSSGEYSPDFLEYHSTLTSTYQTFQTRSFFKPSLLWGMTFSATTARPLSSSIFKVSSIAGLE</sequence>
<proteinExistence type="predicted"/>
<dbReference type="InParanoid" id="A8NA84"/>
<reference evidence="1 2" key="1">
    <citation type="journal article" date="2010" name="Proc. Natl. Acad. Sci. U.S.A.">
        <title>Insights into evolution of multicellular fungi from the assembled chromosomes of the mushroom Coprinopsis cinerea (Coprinus cinereus).</title>
        <authorList>
            <person name="Stajich J.E."/>
            <person name="Wilke S.K."/>
            <person name="Ahren D."/>
            <person name="Au C.H."/>
            <person name="Birren B.W."/>
            <person name="Borodovsky M."/>
            <person name="Burns C."/>
            <person name="Canback B."/>
            <person name="Casselton L.A."/>
            <person name="Cheng C.K."/>
            <person name="Deng J."/>
            <person name="Dietrich F.S."/>
            <person name="Fargo D.C."/>
            <person name="Farman M.L."/>
            <person name="Gathman A.C."/>
            <person name="Goldberg J."/>
            <person name="Guigo R."/>
            <person name="Hoegger P.J."/>
            <person name="Hooker J.B."/>
            <person name="Huggins A."/>
            <person name="James T.Y."/>
            <person name="Kamada T."/>
            <person name="Kilaru S."/>
            <person name="Kodira C."/>
            <person name="Kues U."/>
            <person name="Kupfer D."/>
            <person name="Kwan H.S."/>
            <person name="Lomsadze A."/>
            <person name="Li W."/>
            <person name="Lilly W.W."/>
            <person name="Ma L.J."/>
            <person name="Mackey A.J."/>
            <person name="Manning G."/>
            <person name="Martin F."/>
            <person name="Muraguchi H."/>
            <person name="Natvig D.O."/>
            <person name="Palmerini H."/>
            <person name="Ramesh M.A."/>
            <person name="Rehmeyer C.J."/>
            <person name="Roe B.A."/>
            <person name="Shenoy N."/>
            <person name="Stanke M."/>
            <person name="Ter-Hovhannisyan V."/>
            <person name="Tunlid A."/>
            <person name="Velagapudi R."/>
            <person name="Vision T.J."/>
            <person name="Zeng Q."/>
            <person name="Zolan M.E."/>
            <person name="Pukkila P.J."/>
        </authorList>
    </citation>
    <scope>NUCLEOTIDE SEQUENCE [LARGE SCALE GENOMIC DNA]</scope>
    <source>
        <strain evidence="2">Okayama-7 / 130 / ATCC MYA-4618 / FGSC 9003</strain>
    </source>
</reference>
<dbReference type="OrthoDB" id="3265815at2759"/>
<dbReference type="EMBL" id="AACS02000007">
    <property type="protein sequence ID" value="EAU90068.2"/>
    <property type="molecule type" value="Genomic_DNA"/>
</dbReference>
<protein>
    <submittedName>
        <fullName evidence="1">Uncharacterized protein</fullName>
    </submittedName>
</protein>
<name>A8NA84_COPC7</name>
<dbReference type="OMA" id="CFAASHD"/>